<dbReference type="InterPro" id="IPR037069">
    <property type="entry name" value="AcylCoA_DH/ox_N_sf"/>
</dbReference>
<dbReference type="PANTHER" id="PTHR48083:SF2">
    <property type="entry name" value="MEDIUM-CHAIN SPECIFIC ACYL-COA DEHYDROGENASE, MITOCHONDRIAL"/>
    <property type="match status" value="1"/>
</dbReference>
<organism evidence="11 12">
    <name type="scientific">Steinernema glaseri</name>
    <dbReference type="NCBI Taxonomy" id="37863"/>
    <lineage>
        <taxon>Eukaryota</taxon>
        <taxon>Metazoa</taxon>
        <taxon>Ecdysozoa</taxon>
        <taxon>Nematoda</taxon>
        <taxon>Chromadorea</taxon>
        <taxon>Rhabditida</taxon>
        <taxon>Tylenchina</taxon>
        <taxon>Panagrolaimomorpha</taxon>
        <taxon>Strongyloidoidea</taxon>
        <taxon>Steinernematidae</taxon>
        <taxon>Steinernema</taxon>
    </lineage>
</organism>
<evidence type="ECO:0000256" key="1">
    <source>
        <dbReference type="ARBA" id="ARBA00001974"/>
    </source>
</evidence>
<dbReference type="InterPro" id="IPR009100">
    <property type="entry name" value="AcylCoA_DH/oxidase_NM_dom_sf"/>
</dbReference>
<dbReference type="FunFam" id="1.20.140.10:FF:000011">
    <property type="entry name" value="Medium-chain specific acyl-CoA dehydrogenase, mitochondrial"/>
    <property type="match status" value="1"/>
</dbReference>
<proteinExistence type="inferred from homology"/>
<evidence type="ECO:0000256" key="5">
    <source>
        <dbReference type="ARBA" id="ARBA00022827"/>
    </source>
</evidence>
<evidence type="ECO:0000256" key="3">
    <source>
        <dbReference type="ARBA" id="ARBA00019125"/>
    </source>
</evidence>
<dbReference type="InterPro" id="IPR046373">
    <property type="entry name" value="Acyl-CoA_Oxase/DH_mid-dom_sf"/>
</dbReference>
<evidence type="ECO:0000256" key="2">
    <source>
        <dbReference type="ARBA" id="ARBA00009347"/>
    </source>
</evidence>
<dbReference type="Gene3D" id="1.10.540.10">
    <property type="entry name" value="Acyl-CoA dehydrogenase/oxidase, N-terminal domain"/>
    <property type="match status" value="1"/>
</dbReference>
<dbReference type="WBParaSite" id="L893_g5453.t2">
    <property type="protein sequence ID" value="L893_g5453.t2"/>
    <property type="gene ID" value="L893_g5453"/>
</dbReference>
<dbReference type="Pfam" id="PF00441">
    <property type="entry name" value="Acyl-CoA_dh_1"/>
    <property type="match status" value="1"/>
</dbReference>
<dbReference type="GO" id="GO:0070991">
    <property type="term" value="F:medium-chain fatty acyl-CoA dehydrogenase activity"/>
    <property type="evidence" value="ECO:0007669"/>
    <property type="project" value="TreeGrafter"/>
</dbReference>
<feature type="domain" description="Acyl-CoA oxidase/dehydrogenase middle" evidence="9">
    <location>
        <begin position="203"/>
        <end position="301"/>
    </location>
</feature>
<dbReference type="GO" id="GO:0005739">
    <property type="term" value="C:mitochondrion"/>
    <property type="evidence" value="ECO:0007669"/>
    <property type="project" value="TreeGrafter"/>
</dbReference>
<dbReference type="FunFam" id="2.40.110.10:FF:000001">
    <property type="entry name" value="Acyl-CoA dehydrogenase, mitochondrial"/>
    <property type="match status" value="1"/>
</dbReference>
<dbReference type="InterPro" id="IPR036250">
    <property type="entry name" value="AcylCo_DH-like_C"/>
</dbReference>
<dbReference type="Gene3D" id="1.20.140.10">
    <property type="entry name" value="Butyryl-CoA Dehydrogenase, subunit A, domain 3"/>
    <property type="match status" value="1"/>
</dbReference>
<comment type="cofactor">
    <cofactor evidence="1 7">
        <name>FAD</name>
        <dbReference type="ChEBI" id="CHEBI:57692"/>
    </cofactor>
</comment>
<comment type="similarity">
    <text evidence="2 7">Belongs to the acyl-CoA dehydrogenase family.</text>
</comment>
<dbReference type="InterPro" id="IPR009075">
    <property type="entry name" value="AcylCo_DH/oxidase_C"/>
</dbReference>
<protein>
    <recommendedName>
        <fullName evidence="3">Medium-chain specific acyl-CoA dehydrogenase, mitochondrial</fullName>
    </recommendedName>
</protein>
<name>A0A1I8AH77_9BILA</name>
<dbReference type="PANTHER" id="PTHR48083">
    <property type="entry name" value="MEDIUM-CHAIN SPECIFIC ACYL-COA DEHYDROGENASE, MITOCHONDRIAL-RELATED"/>
    <property type="match status" value="1"/>
</dbReference>
<dbReference type="PROSITE" id="PS00073">
    <property type="entry name" value="ACYL_COA_DH_2"/>
    <property type="match status" value="1"/>
</dbReference>
<evidence type="ECO:0000313" key="12">
    <source>
        <dbReference type="WBParaSite" id="L893_g5453.t2"/>
    </source>
</evidence>
<dbReference type="Pfam" id="PF02771">
    <property type="entry name" value="Acyl-CoA_dh_N"/>
    <property type="match status" value="1"/>
</dbReference>
<dbReference type="PROSITE" id="PS00072">
    <property type="entry name" value="ACYL_COA_DH_1"/>
    <property type="match status" value="1"/>
</dbReference>
<keyword evidence="4 7" id="KW-0285">Flavoprotein</keyword>
<dbReference type="GO" id="GO:0050660">
    <property type="term" value="F:flavin adenine dinucleotide binding"/>
    <property type="evidence" value="ECO:0007669"/>
    <property type="project" value="InterPro"/>
</dbReference>
<dbReference type="SUPFAM" id="SSF47203">
    <property type="entry name" value="Acyl-CoA dehydrogenase C-terminal domain-like"/>
    <property type="match status" value="1"/>
</dbReference>
<dbReference type="Pfam" id="PF02770">
    <property type="entry name" value="Acyl-CoA_dh_M"/>
    <property type="match status" value="1"/>
</dbReference>
<evidence type="ECO:0000259" key="8">
    <source>
        <dbReference type="Pfam" id="PF00441"/>
    </source>
</evidence>
<evidence type="ECO:0000259" key="9">
    <source>
        <dbReference type="Pfam" id="PF02770"/>
    </source>
</evidence>
<dbReference type="SUPFAM" id="SSF56645">
    <property type="entry name" value="Acyl-CoA dehydrogenase NM domain-like"/>
    <property type="match status" value="1"/>
</dbReference>
<reference evidence="12" key="1">
    <citation type="submission" date="2016-11" db="UniProtKB">
        <authorList>
            <consortium name="WormBaseParasite"/>
        </authorList>
    </citation>
    <scope>IDENTIFICATION</scope>
</reference>
<evidence type="ECO:0000256" key="4">
    <source>
        <dbReference type="ARBA" id="ARBA00022630"/>
    </source>
</evidence>
<evidence type="ECO:0000259" key="10">
    <source>
        <dbReference type="Pfam" id="PF02771"/>
    </source>
</evidence>
<keyword evidence="6 7" id="KW-0560">Oxidoreductase</keyword>
<keyword evidence="5 7" id="KW-0274">FAD</keyword>
<dbReference type="Gene3D" id="2.40.110.10">
    <property type="entry name" value="Butyryl-CoA Dehydrogenase, subunit A, domain 2"/>
    <property type="match status" value="1"/>
</dbReference>
<dbReference type="AlphaFoldDB" id="A0A1I8AH77"/>
<dbReference type="InterPro" id="IPR006091">
    <property type="entry name" value="Acyl-CoA_Oxase/DH_mid-dom"/>
</dbReference>
<evidence type="ECO:0000256" key="6">
    <source>
        <dbReference type="ARBA" id="ARBA00023002"/>
    </source>
</evidence>
<keyword evidence="11" id="KW-1185">Reference proteome</keyword>
<accession>A0A1I8AH77</accession>
<feature type="domain" description="Acyl-CoA dehydrogenase/oxidase N-terminal" evidence="10">
    <location>
        <begin position="88"/>
        <end position="197"/>
    </location>
</feature>
<evidence type="ECO:0000313" key="11">
    <source>
        <dbReference type="Proteomes" id="UP000095287"/>
    </source>
</evidence>
<evidence type="ECO:0000256" key="7">
    <source>
        <dbReference type="RuleBase" id="RU362125"/>
    </source>
</evidence>
<feature type="domain" description="Acyl-CoA dehydrogenase/oxidase C-terminal" evidence="8">
    <location>
        <begin position="313"/>
        <end position="462"/>
    </location>
</feature>
<dbReference type="InterPro" id="IPR013786">
    <property type="entry name" value="AcylCoA_DH/ox_N"/>
</dbReference>
<dbReference type="GO" id="GO:0051793">
    <property type="term" value="P:medium-chain fatty acid catabolic process"/>
    <property type="evidence" value="ECO:0007669"/>
    <property type="project" value="TreeGrafter"/>
</dbReference>
<dbReference type="InterPro" id="IPR050741">
    <property type="entry name" value="Acyl-CoA_dehydrogenase"/>
</dbReference>
<dbReference type="Proteomes" id="UP000095287">
    <property type="component" value="Unplaced"/>
</dbReference>
<dbReference type="InterPro" id="IPR006089">
    <property type="entry name" value="Acyl-CoA_DH_CS"/>
</dbReference>
<sequence length="472" mass="51639">MRLPSSQVHQSAVALPPTVIKSLRCSLLGRRASARYYITAMLIQRLTLSVADFLIMRRSLVRLSRNVTHNYSAEAATAGGYFAGFDLTEAQIQLHDSCRRFVKQEVIPTASKYDESGKFPWEIFRKAHECGFTSSDVPEECGGLGLDLLSKSLIFEQLGYGCTGVGTIMMVNDLAQTPLILAGSDYLRQKYLVPMLEDAHLAAYAVTEAGAGSDVAGVSTRATRDGDSFILNGSKVWITNCGVAKWFFVLARTNHDTSCPTSKAFTGFVVDADQSGVIIGKKERNMGQRCSDTRAITFENVRVPMENVVGEVGGGFKIVMRAFDRTRPLVSAMATGLSQRALDEAGAYSLERKTFGKRIADHQAIAFKLANMAMNVELARLMTRKSAYEVENQRPSGNFYSSIAKCFAADIANKNASEAIQIFGGNGFNTEYPVEKLLRDAKILQIYGGTSEIQRVVVAKNIIRSMSSTSNV</sequence>